<dbReference type="PROSITE" id="PS50879">
    <property type="entry name" value="RNASE_H_1"/>
    <property type="match status" value="1"/>
</dbReference>
<dbReference type="PANTHER" id="PTHR47723:SF19">
    <property type="entry name" value="POLYNUCLEOTIDYL TRANSFERASE, RIBONUCLEASE H-LIKE SUPERFAMILY PROTEIN"/>
    <property type="match status" value="1"/>
</dbReference>
<dbReference type="CDD" id="cd06222">
    <property type="entry name" value="RNase_H_like"/>
    <property type="match status" value="1"/>
</dbReference>
<feature type="non-terminal residue" evidence="2">
    <location>
        <position position="1"/>
    </location>
</feature>
<dbReference type="InterPro" id="IPR036397">
    <property type="entry name" value="RNaseH_sf"/>
</dbReference>
<proteinExistence type="predicted"/>
<evidence type="ECO:0000313" key="3">
    <source>
        <dbReference type="Proteomes" id="UP000593560"/>
    </source>
</evidence>
<reference evidence="2 3" key="1">
    <citation type="journal article" date="2019" name="Genome Biol. Evol.">
        <title>Insights into the evolution of the New World diploid cottons (Gossypium, subgenus Houzingenia) based on genome sequencing.</title>
        <authorList>
            <person name="Grover C.E."/>
            <person name="Arick M.A. 2nd"/>
            <person name="Thrash A."/>
            <person name="Conover J.L."/>
            <person name="Sanders W.S."/>
            <person name="Peterson D.G."/>
            <person name="Frelichowski J.E."/>
            <person name="Scheffler J.A."/>
            <person name="Scheffler B.E."/>
            <person name="Wendel J.F."/>
        </authorList>
    </citation>
    <scope>NUCLEOTIDE SEQUENCE [LARGE SCALE GENOMIC DNA]</scope>
    <source>
        <strain evidence="2">0</strain>
        <tissue evidence="2">Leaf</tissue>
    </source>
</reference>
<dbReference type="Proteomes" id="UP000593560">
    <property type="component" value="Unassembled WGS sequence"/>
</dbReference>
<dbReference type="EMBL" id="JABFAD010000005">
    <property type="protein sequence ID" value="MBA0799028.1"/>
    <property type="molecule type" value="Genomic_DNA"/>
</dbReference>
<dbReference type="SUPFAM" id="SSF53098">
    <property type="entry name" value="Ribonuclease H-like"/>
    <property type="match status" value="1"/>
</dbReference>
<name>A0A7J9GNV0_9ROSI</name>
<dbReference type="InterPro" id="IPR002156">
    <property type="entry name" value="RNaseH_domain"/>
</dbReference>
<feature type="domain" description="RNase H type-1" evidence="1">
    <location>
        <begin position="178"/>
        <end position="307"/>
    </location>
</feature>
<organism evidence="2 3">
    <name type="scientific">Gossypium harknessii</name>
    <dbReference type="NCBI Taxonomy" id="34285"/>
    <lineage>
        <taxon>Eukaryota</taxon>
        <taxon>Viridiplantae</taxon>
        <taxon>Streptophyta</taxon>
        <taxon>Embryophyta</taxon>
        <taxon>Tracheophyta</taxon>
        <taxon>Spermatophyta</taxon>
        <taxon>Magnoliopsida</taxon>
        <taxon>eudicotyledons</taxon>
        <taxon>Gunneridae</taxon>
        <taxon>Pentapetalae</taxon>
        <taxon>rosids</taxon>
        <taxon>malvids</taxon>
        <taxon>Malvales</taxon>
        <taxon>Malvaceae</taxon>
        <taxon>Malvoideae</taxon>
        <taxon>Gossypium</taxon>
    </lineage>
</organism>
<dbReference type="InterPro" id="IPR044730">
    <property type="entry name" value="RNase_H-like_dom_plant"/>
</dbReference>
<sequence length="322" mass="36994">SAYRKVCEDTLNPKEAFWRIPWKFKGPHRIRFFIWLVLKQKLLTNVERVRRGCGSSNTCSICGHVLENVMHILRDYPTAKGVSEIIPQQTFSSFYLGSLFDWMATNLQNQLTSSTGGIDWSYLFGIITWRIWKSRNMFVFQGISWSVEEIIKIYFSYSSVSSISKFEAQRTLPNWPISNNWVYLNTDGSVRINEGFAAAEGCVRDHKGEWIIGFVRYLGNCSVLEAKLWGILDGLNLMADRCFQNVLIQTDSIEAIKAIMEDDTGISNSTIIRRIHQTLKKLEQWKIQHVPKGSNLIADSLAKIACIRSLGLRLFVDRPLRI</sequence>
<dbReference type="PANTHER" id="PTHR47723">
    <property type="entry name" value="OS05G0353850 PROTEIN"/>
    <property type="match status" value="1"/>
</dbReference>
<dbReference type="InterPro" id="IPR026960">
    <property type="entry name" value="RVT-Znf"/>
</dbReference>
<dbReference type="InterPro" id="IPR012337">
    <property type="entry name" value="RNaseH-like_sf"/>
</dbReference>
<comment type="caution">
    <text evidence="2">The sequence shown here is derived from an EMBL/GenBank/DDBJ whole genome shotgun (WGS) entry which is preliminary data.</text>
</comment>
<gene>
    <name evidence="2" type="ORF">Gohar_009564</name>
</gene>
<dbReference type="OrthoDB" id="984775at2759"/>
<dbReference type="Pfam" id="PF13456">
    <property type="entry name" value="RVT_3"/>
    <property type="match status" value="1"/>
</dbReference>
<dbReference type="GO" id="GO:0004523">
    <property type="term" value="F:RNA-DNA hybrid ribonuclease activity"/>
    <property type="evidence" value="ECO:0007669"/>
    <property type="project" value="InterPro"/>
</dbReference>
<evidence type="ECO:0000259" key="1">
    <source>
        <dbReference type="PROSITE" id="PS50879"/>
    </source>
</evidence>
<evidence type="ECO:0000313" key="2">
    <source>
        <dbReference type="EMBL" id="MBA0799028.1"/>
    </source>
</evidence>
<dbReference type="Gene3D" id="3.30.420.10">
    <property type="entry name" value="Ribonuclease H-like superfamily/Ribonuclease H"/>
    <property type="match status" value="1"/>
</dbReference>
<dbReference type="GO" id="GO:0003676">
    <property type="term" value="F:nucleic acid binding"/>
    <property type="evidence" value="ECO:0007669"/>
    <property type="project" value="InterPro"/>
</dbReference>
<accession>A0A7J9GNV0</accession>
<dbReference type="AlphaFoldDB" id="A0A7J9GNV0"/>
<dbReference type="InterPro" id="IPR053151">
    <property type="entry name" value="RNase_H-like"/>
</dbReference>
<protein>
    <recommendedName>
        <fullName evidence="1">RNase H type-1 domain-containing protein</fullName>
    </recommendedName>
</protein>
<dbReference type="Pfam" id="PF13966">
    <property type="entry name" value="zf-RVT"/>
    <property type="match status" value="1"/>
</dbReference>
<keyword evidence="3" id="KW-1185">Reference proteome</keyword>